<name>A0ABQ8UF38_9EUKA</name>
<evidence type="ECO:0000256" key="1">
    <source>
        <dbReference type="SAM" id="MobiDB-lite"/>
    </source>
</evidence>
<proteinExistence type="predicted"/>
<dbReference type="EMBL" id="JAPMOS010000038">
    <property type="protein sequence ID" value="KAJ4457873.1"/>
    <property type="molecule type" value="Genomic_DNA"/>
</dbReference>
<evidence type="ECO:0000313" key="2">
    <source>
        <dbReference type="EMBL" id="KAJ4457873.1"/>
    </source>
</evidence>
<dbReference type="Proteomes" id="UP001141327">
    <property type="component" value="Unassembled WGS sequence"/>
</dbReference>
<accession>A0ABQ8UF38</accession>
<gene>
    <name evidence="2" type="ORF">PAPYR_6552</name>
</gene>
<reference evidence="2" key="1">
    <citation type="journal article" date="2022" name="bioRxiv">
        <title>Genomics of Preaxostyla Flagellates Illuminates Evolutionary Transitions and the Path Towards Mitochondrial Loss.</title>
        <authorList>
            <person name="Novak L.V.F."/>
            <person name="Treitli S.C."/>
            <person name="Pyrih J."/>
            <person name="Halakuc P."/>
            <person name="Pipaliya S.V."/>
            <person name="Vacek V."/>
            <person name="Brzon O."/>
            <person name="Soukal P."/>
            <person name="Eme L."/>
            <person name="Dacks J.B."/>
            <person name="Karnkowska A."/>
            <person name="Elias M."/>
            <person name="Hampl V."/>
        </authorList>
    </citation>
    <scope>NUCLEOTIDE SEQUENCE</scope>
    <source>
        <strain evidence="2">RCP-MX</strain>
    </source>
</reference>
<protein>
    <submittedName>
        <fullName evidence="2">Uncharacterized protein</fullName>
    </submittedName>
</protein>
<evidence type="ECO:0000313" key="3">
    <source>
        <dbReference type="Proteomes" id="UP001141327"/>
    </source>
</evidence>
<comment type="caution">
    <text evidence="2">The sequence shown here is derived from an EMBL/GenBank/DDBJ whole genome shotgun (WGS) entry which is preliminary data.</text>
</comment>
<organism evidence="2 3">
    <name type="scientific">Paratrimastix pyriformis</name>
    <dbReference type="NCBI Taxonomy" id="342808"/>
    <lineage>
        <taxon>Eukaryota</taxon>
        <taxon>Metamonada</taxon>
        <taxon>Preaxostyla</taxon>
        <taxon>Paratrimastigidae</taxon>
        <taxon>Paratrimastix</taxon>
    </lineage>
</organism>
<keyword evidence="3" id="KW-1185">Reference proteome</keyword>
<feature type="compositionally biased region" description="Low complexity" evidence="1">
    <location>
        <begin position="17"/>
        <end position="36"/>
    </location>
</feature>
<sequence length="164" mass="17786">MEKLAAMPARVPPAPEATPATPKATPATPEATPAGRRAPRKRAGQARSAPVTPAVFAADFATATEAHHYNHQKSRWDALLPLVRNWAIRSSRSLWGASRMLCVHRVDNQPSGIDSTLCKALLKQLINEILVKNADLVPSSLMDHLAHFGHEPVTDTLEMTHNPG</sequence>
<feature type="region of interest" description="Disordered" evidence="1">
    <location>
        <begin position="1"/>
        <end position="50"/>
    </location>
</feature>